<dbReference type="InterPro" id="IPR036397">
    <property type="entry name" value="RNaseH_sf"/>
</dbReference>
<gene>
    <name evidence="1" type="ORF">T11_3952</name>
</gene>
<dbReference type="OrthoDB" id="8958038at2759"/>
<dbReference type="AlphaFoldDB" id="A0A0V1HLT3"/>
<proteinExistence type="predicted"/>
<sequence length="131" mass="15173">MEFITERAAWIRGYWERLIRCIKISLIKTLQKALVDEVGLRTILCETEVRLNSRPLTYLSSEPKDPEVLTPYHFLTGTKIFDLPEVNLKDEDLLLKSPTNYLSTLKVLQCAMSGCHGMTQNFGEQIKFEFM</sequence>
<dbReference type="Proteomes" id="UP000055024">
    <property type="component" value="Unassembled WGS sequence"/>
</dbReference>
<dbReference type="EMBL" id="JYDP01000050">
    <property type="protein sequence ID" value="KRZ11345.1"/>
    <property type="molecule type" value="Genomic_DNA"/>
</dbReference>
<evidence type="ECO:0000313" key="1">
    <source>
        <dbReference type="EMBL" id="KRZ11345.1"/>
    </source>
</evidence>
<dbReference type="PANTHER" id="PTHR47331:SF1">
    <property type="entry name" value="GAG-LIKE PROTEIN"/>
    <property type="match status" value="1"/>
</dbReference>
<dbReference type="GO" id="GO:0003676">
    <property type="term" value="F:nucleic acid binding"/>
    <property type="evidence" value="ECO:0007669"/>
    <property type="project" value="InterPro"/>
</dbReference>
<reference evidence="1 2" key="1">
    <citation type="submission" date="2015-01" db="EMBL/GenBank/DDBJ databases">
        <title>Evolution of Trichinella species and genotypes.</title>
        <authorList>
            <person name="Korhonen P.K."/>
            <person name="Edoardo P."/>
            <person name="Giuseppe L.R."/>
            <person name="Gasser R.B."/>
        </authorList>
    </citation>
    <scope>NUCLEOTIDE SEQUENCE [LARGE SCALE GENOMIC DNA]</scope>
    <source>
        <strain evidence="1">ISS1029</strain>
    </source>
</reference>
<evidence type="ECO:0000313" key="2">
    <source>
        <dbReference type="Proteomes" id="UP000055024"/>
    </source>
</evidence>
<dbReference type="PANTHER" id="PTHR47331">
    <property type="entry name" value="PHD-TYPE DOMAIN-CONTAINING PROTEIN"/>
    <property type="match status" value="1"/>
</dbReference>
<comment type="caution">
    <text evidence="1">The sequence shown here is derived from an EMBL/GenBank/DDBJ whole genome shotgun (WGS) entry which is preliminary data.</text>
</comment>
<dbReference type="STRING" id="268475.A0A0V1HLT3"/>
<organism evidence="1 2">
    <name type="scientific">Trichinella zimbabwensis</name>
    <dbReference type="NCBI Taxonomy" id="268475"/>
    <lineage>
        <taxon>Eukaryota</taxon>
        <taxon>Metazoa</taxon>
        <taxon>Ecdysozoa</taxon>
        <taxon>Nematoda</taxon>
        <taxon>Enoplea</taxon>
        <taxon>Dorylaimia</taxon>
        <taxon>Trichinellida</taxon>
        <taxon>Trichinellidae</taxon>
        <taxon>Trichinella</taxon>
    </lineage>
</organism>
<keyword evidence="2" id="KW-1185">Reference proteome</keyword>
<dbReference type="Gene3D" id="3.30.420.10">
    <property type="entry name" value="Ribonuclease H-like superfamily/Ribonuclease H"/>
    <property type="match status" value="1"/>
</dbReference>
<name>A0A0V1HLT3_9BILA</name>
<protein>
    <submittedName>
        <fullName evidence="1">Uncharacterized protein</fullName>
    </submittedName>
</protein>
<accession>A0A0V1HLT3</accession>